<dbReference type="Gene3D" id="1.20.1280.50">
    <property type="match status" value="1"/>
</dbReference>
<keyword evidence="5" id="KW-1185">Reference proteome</keyword>
<evidence type="ECO:0000259" key="3">
    <source>
        <dbReference type="PROSITE" id="PS50181"/>
    </source>
</evidence>
<dbReference type="GO" id="GO:0005737">
    <property type="term" value="C:cytoplasm"/>
    <property type="evidence" value="ECO:0007669"/>
    <property type="project" value="TreeGrafter"/>
</dbReference>
<dbReference type="AlphaFoldDB" id="A0A9W8YZ14"/>
<organism evidence="4 5">
    <name type="scientific">Gnomoniopsis smithogilvyi</name>
    <dbReference type="NCBI Taxonomy" id="1191159"/>
    <lineage>
        <taxon>Eukaryota</taxon>
        <taxon>Fungi</taxon>
        <taxon>Dikarya</taxon>
        <taxon>Ascomycota</taxon>
        <taxon>Pezizomycotina</taxon>
        <taxon>Sordariomycetes</taxon>
        <taxon>Sordariomycetidae</taxon>
        <taxon>Diaporthales</taxon>
        <taxon>Gnomoniaceae</taxon>
        <taxon>Gnomoniopsis</taxon>
    </lineage>
</organism>
<dbReference type="PANTHER" id="PTHR12874">
    <property type="entry name" value="F-BOX ONLY PROTEIN 48-RELATED"/>
    <property type="match status" value="1"/>
</dbReference>
<dbReference type="SUPFAM" id="SSF81383">
    <property type="entry name" value="F-box domain"/>
    <property type="match status" value="1"/>
</dbReference>
<dbReference type="Pfam" id="PF12937">
    <property type="entry name" value="F-box-like"/>
    <property type="match status" value="1"/>
</dbReference>
<protein>
    <recommendedName>
        <fullName evidence="3">F-box domain-containing protein</fullName>
    </recommendedName>
</protein>
<keyword evidence="1" id="KW-0833">Ubl conjugation pathway</keyword>
<feature type="region of interest" description="Disordered" evidence="2">
    <location>
        <begin position="1"/>
        <end position="78"/>
    </location>
</feature>
<dbReference type="Proteomes" id="UP001140453">
    <property type="component" value="Unassembled WGS sequence"/>
</dbReference>
<dbReference type="GO" id="GO:0019005">
    <property type="term" value="C:SCF ubiquitin ligase complex"/>
    <property type="evidence" value="ECO:0007669"/>
    <property type="project" value="TreeGrafter"/>
</dbReference>
<proteinExistence type="predicted"/>
<dbReference type="GO" id="GO:0031146">
    <property type="term" value="P:SCF-dependent proteasomal ubiquitin-dependent protein catabolic process"/>
    <property type="evidence" value="ECO:0007669"/>
    <property type="project" value="TreeGrafter"/>
</dbReference>
<evidence type="ECO:0000313" key="5">
    <source>
        <dbReference type="Proteomes" id="UP001140453"/>
    </source>
</evidence>
<sequence length="524" mass="59130">MDGPTDINPELESFREQWRAEVRAKQPTTASGSQHQSSTTSTSHAGPSRRTTAPGQPPRPTAHLSSGKPRAFDTDEDYVESLVFDDPEPVQSVQATLHKDKDNGEPVTALDHYERAVEKESQGSLGDSLMLYRKAFRMDHKVDKEYRNKHFAEAWAKPAQTSKAAVGAQEPAPASAEGELLTTDQLIASFSNLSIEPAKPPIKGMPPPPCPIASLPEEILVHILQDVARIDVGDFVRLCRVCKRFAWLVATEDSVWRQVCLGQRFGFTGMHYDFQIQPDWRPIPRTGLSLAEADAEPDPKELSRRQHEDSLATTIALLNSTYQSSWQRMFRRRPRIRFNGCYISTVNYIRPGQQVNSITWNNSPVHIVTYYRYLRLFRDGTAISLCTVEEPASVVHHMSKENMDLHRGGAMAHLPSSVMQHALRARWRLSSVADYEGKELGKEISLADSEGDLFVESDGGGNYLYRMELSLRSAGKGGRNNKLIWRGFFSFNKTHEVWDEFTLKNDNSKPWFFSRVKSYGFGEE</sequence>
<evidence type="ECO:0000256" key="2">
    <source>
        <dbReference type="SAM" id="MobiDB-lite"/>
    </source>
</evidence>
<feature type="compositionally biased region" description="Basic and acidic residues" evidence="2">
    <location>
        <begin position="12"/>
        <end position="24"/>
    </location>
</feature>
<name>A0A9W8YZ14_9PEZI</name>
<accession>A0A9W8YZ14</accession>
<feature type="domain" description="F-box" evidence="3">
    <location>
        <begin position="209"/>
        <end position="259"/>
    </location>
</feature>
<dbReference type="Pfam" id="PF19270">
    <property type="entry name" value="FBO_C"/>
    <property type="match status" value="1"/>
</dbReference>
<evidence type="ECO:0000313" key="4">
    <source>
        <dbReference type="EMBL" id="KAJ4394083.1"/>
    </source>
</evidence>
<comment type="caution">
    <text evidence="4">The sequence shown here is derived from an EMBL/GenBank/DDBJ whole genome shotgun (WGS) entry which is preliminary data.</text>
</comment>
<feature type="compositionally biased region" description="Low complexity" evidence="2">
    <location>
        <begin position="28"/>
        <end position="46"/>
    </location>
</feature>
<dbReference type="PROSITE" id="PS50181">
    <property type="entry name" value="FBOX"/>
    <property type="match status" value="1"/>
</dbReference>
<dbReference type="InterPro" id="IPR045464">
    <property type="entry name" value="Hrt3/FBXO9_C"/>
</dbReference>
<dbReference type="OrthoDB" id="2117972at2759"/>
<dbReference type="EMBL" id="JAPEVB010000002">
    <property type="protein sequence ID" value="KAJ4394083.1"/>
    <property type="molecule type" value="Genomic_DNA"/>
</dbReference>
<dbReference type="InterPro" id="IPR001810">
    <property type="entry name" value="F-box_dom"/>
</dbReference>
<dbReference type="PANTHER" id="PTHR12874:SF9">
    <property type="entry name" value="F-BOX ONLY PROTEIN 48"/>
    <property type="match status" value="1"/>
</dbReference>
<evidence type="ECO:0000256" key="1">
    <source>
        <dbReference type="ARBA" id="ARBA00022786"/>
    </source>
</evidence>
<reference evidence="4" key="1">
    <citation type="submission" date="2022-10" db="EMBL/GenBank/DDBJ databases">
        <title>Tapping the CABI collections for fungal endophytes: first genome assemblies for Collariella, Neodidymelliopsis, Ascochyta clinopodiicola, Didymella pomorum, Didymosphaeria variabile, Neocosmospora piperis and Neocucurbitaria cava.</title>
        <authorList>
            <person name="Hill R."/>
        </authorList>
    </citation>
    <scope>NUCLEOTIDE SEQUENCE</scope>
    <source>
        <strain evidence="4">IMI 355082</strain>
    </source>
</reference>
<gene>
    <name evidence="4" type="ORF">N0V93_003300</name>
</gene>
<dbReference type="InterPro" id="IPR036047">
    <property type="entry name" value="F-box-like_dom_sf"/>
</dbReference>